<evidence type="ECO:0000313" key="3">
    <source>
        <dbReference type="EMBL" id="CAG7835402.1"/>
    </source>
</evidence>
<evidence type="ECO:0000256" key="1">
    <source>
        <dbReference type="SAM" id="MobiDB-lite"/>
    </source>
</evidence>
<feature type="compositionally biased region" description="Low complexity" evidence="1">
    <location>
        <begin position="94"/>
        <end position="107"/>
    </location>
</feature>
<accession>A0A8J2LRN5</accession>
<feature type="domain" description="C2H2-type" evidence="2">
    <location>
        <begin position="238"/>
        <end position="259"/>
    </location>
</feature>
<feature type="compositionally biased region" description="Polar residues" evidence="1">
    <location>
        <begin position="135"/>
        <end position="151"/>
    </location>
</feature>
<sequence length="275" mass="31489">MASIRRSSIGTMELDITKARWNFQNKCVEDAEHKFEMNQLDAAMELCNKALEHDADFYPAMSLKKRIEKSREISAANTKHDVPTLHVVDLPELVSSSDSDSTSPSSSRRPRVTFESVTPKSSKGVLKNGHGENSGKYTANRSTPFPSKTYLFSNPEQQQERFEKQKQLQKLLIQSHGNLISSTELLEKAEELCRNQQDKDFECPKCRRSFDIAHLMLAHFVNVHYPSFSNKELKPFVCKTCQQRFIKGSDLLVHATADHPTCRWLPRFKNLIEND</sequence>
<feature type="domain" description="C2H2-type" evidence="2">
    <location>
        <begin position="203"/>
        <end position="224"/>
    </location>
</feature>
<dbReference type="AlphaFoldDB" id="A0A8J2LRN5"/>
<proteinExistence type="predicted"/>
<dbReference type="SMART" id="SM00355">
    <property type="entry name" value="ZnF_C2H2"/>
    <property type="match status" value="2"/>
</dbReference>
<organism evidence="3 4">
    <name type="scientific">Allacma fusca</name>
    <dbReference type="NCBI Taxonomy" id="39272"/>
    <lineage>
        <taxon>Eukaryota</taxon>
        <taxon>Metazoa</taxon>
        <taxon>Ecdysozoa</taxon>
        <taxon>Arthropoda</taxon>
        <taxon>Hexapoda</taxon>
        <taxon>Collembola</taxon>
        <taxon>Symphypleona</taxon>
        <taxon>Sminthuridae</taxon>
        <taxon>Allacma</taxon>
    </lineage>
</organism>
<dbReference type="EMBL" id="CAJVCH010570618">
    <property type="protein sequence ID" value="CAG7835402.1"/>
    <property type="molecule type" value="Genomic_DNA"/>
</dbReference>
<reference evidence="3" key="1">
    <citation type="submission" date="2021-06" db="EMBL/GenBank/DDBJ databases">
        <authorList>
            <person name="Hodson N. C."/>
            <person name="Mongue J. A."/>
            <person name="Jaron S. K."/>
        </authorList>
    </citation>
    <scope>NUCLEOTIDE SEQUENCE</scope>
</reference>
<protein>
    <recommendedName>
        <fullName evidence="2">C2H2-type domain-containing protein</fullName>
    </recommendedName>
</protein>
<keyword evidence="4" id="KW-1185">Reference proteome</keyword>
<dbReference type="InterPro" id="IPR013087">
    <property type="entry name" value="Znf_C2H2_type"/>
</dbReference>
<evidence type="ECO:0000259" key="2">
    <source>
        <dbReference type="PROSITE" id="PS00028"/>
    </source>
</evidence>
<name>A0A8J2LRN5_9HEXA</name>
<comment type="caution">
    <text evidence="3">The sequence shown here is derived from an EMBL/GenBank/DDBJ whole genome shotgun (WGS) entry which is preliminary data.</text>
</comment>
<dbReference type="Proteomes" id="UP000708208">
    <property type="component" value="Unassembled WGS sequence"/>
</dbReference>
<dbReference type="PROSITE" id="PS00028">
    <property type="entry name" value="ZINC_FINGER_C2H2_1"/>
    <property type="match status" value="2"/>
</dbReference>
<evidence type="ECO:0000313" key="4">
    <source>
        <dbReference type="Proteomes" id="UP000708208"/>
    </source>
</evidence>
<feature type="region of interest" description="Disordered" evidence="1">
    <location>
        <begin position="93"/>
        <end position="151"/>
    </location>
</feature>
<gene>
    <name evidence="3" type="ORF">AFUS01_LOCUS44773</name>
</gene>